<proteinExistence type="predicted"/>
<evidence type="ECO:0000313" key="2">
    <source>
        <dbReference type="Proteomes" id="UP000299102"/>
    </source>
</evidence>
<reference evidence="1 2" key="1">
    <citation type="journal article" date="2019" name="Commun. Biol.">
        <title>The bagworm genome reveals a unique fibroin gene that provides high tensile strength.</title>
        <authorList>
            <person name="Kono N."/>
            <person name="Nakamura H."/>
            <person name="Ohtoshi R."/>
            <person name="Tomita M."/>
            <person name="Numata K."/>
            <person name="Arakawa K."/>
        </authorList>
    </citation>
    <scope>NUCLEOTIDE SEQUENCE [LARGE SCALE GENOMIC DNA]</scope>
</reference>
<dbReference type="Proteomes" id="UP000299102">
    <property type="component" value="Unassembled WGS sequence"/>
</dbReference>
<keyword evidence="2" id="KW-1185">Reference proteome</keyword>
<name>A0A4C1TLM1_EUMVA</name>
<protein>
    <submittedName>
        <fullName evidence="1">Uncharacterized protein</fullName>
    </submittedName>
</protein>
<comment type="caution">
    <text evidence="1">The sequence shown here is derived from an EMBL/GenBank/DDBJ whole genome shotgun (WGS) entry which is preliminary data.</text>
</comment>
<dbReference type="AlphaFoldDB" id="A0A4C1TLM1"/>
<evidence type="ECO:0000313" key="1">
    <source>
        <dbReference type="EMBL" id="GBP15403.1"/>
    </source>
</evidence>
<organism evidence="1 2">
    <name type="scientific">Eumeta variegata</name>
    <name type="common">Bagworm moth</name>
    <name type="synonym">Eumeta japonica</name>
    <dbReference type="NCBI Taxonomy" id="151549"/>
    <lineage>
        <taxon>Eukaryota</taxon>
        <taxon>Metazoa</taxon>
        <taxon>Ecdysozoa</taxon>
        <taxon>Arthropoda</taxon>
        <taxon>Hexapoda</taxon>
        <taxon>Insecta</taxon>
        <taxon>Pterygota</taxon>
        <taxon>Neoptera</taxon>
        <taxon>Endopterygota</taxon>
        <taxon>Lepidoptera</taxon>
        <taxon>Glossata</taxon>
        <taxon>Ditrysia</taxon>
        <taxon>Tineoidea</taxon>
        <taxon>Psychidae</taxon>
        <taxon>Oiketicinae</taxon>
        <taxon>Eumeta</taxon>
    </lineage>
</organism>
<sequence length="105" mass="12274">MALIFRNGGRIFFHGKWFRMKRRRRRTKQASLSAVGDSTVTHIRPIRSIYALMGGWSEQQTKFGDFASRGKRQRMRKCSGLYRRRCVTASTLRVTDVPVLLQVIR</sequence>
<accession>A0A4C1TLM1</accession>
<gene>
    <name evidence="1" type="ORF">EVAR_80576_1</name>
</gene>
<dbReference type="EMBL" id="BGZK01000071">
    <property type="protein sequence ID" value="GBP15403.1"/>
    <property type="molecule type" value="Genomic_DNA"/>
</dbReference>